<feature type="compositionally biased region" description="Basic and acidic residues" evidence="5">
    <location>
        <begin position="254"/>
        <end position="269"/>
    </location>
</feature>
<dbReference type="PROSITE" id="PS50016">
    <property type="entry name" value="ZF_PHD_2"/>
    <property type="match status" value="1"/>
</dbReference>
<feature type="compositionally biased region" description="Basic and acidic residues" evidence="5">
    <location>
        <begin position="122"/>
        <end position="137"/>
    </location>
</feature>
<keyword evidence="2 4" id="KW-0863">Zinc-finger</keyword>
<protein>
    <recommendedName>
        <fullName evidence="10">PHD finger motif containing protein</fullName>
    </recommendedName>
</protein>
<dbReference type="GO" id="GO:0008270">
    <property type="term" value="F:zinc ion binding"/>
    <property type="evidence" value="ECO:0007669"/>
    <property type="project" value="UniProtKB-KW"/>
</dbReference>
<dbReference type="SUPFAM" id="SSF57903">
    <property type="entry name" value="FYVE/PHD zinc finger"/>
    <property type="match status" value="1"/>
</dbReference>
<evidence type="ECO:0000256" key="2">
    <source>
        <dbReference type="ARBA" id="ARBA00022771"/>
    </source>
</evidence>
<dbReference type="InterPro" id="IPR011011">
    <property type="entry name" value="Znf_FYVE_PHD"/>
</dbReference>
<keyword evidence="1" id="KW-0479">Metal-binding</keyword>
<feature type="non-terminal residue" evidence="8">
    <location>
        <position position="1"/>
    </location>
</feature>
<evidence type="ECO:0000313" key="9">
    <source>
        <dbReference type="Proteomes" id="UP001432027"/>
    </source>
</evidence>
<reference evidence="8" key="1">
    <citation type="submission" date="2023-10" db="EMBL/GenBank/DDBJ databases">
        <title>Genome assembly of Pristionchus species.</title>
        <authorList>
            <person name="Yoshida K."/>
            <person name="Sommer R.J."/>
        </authorList>
    </citation>
    <scope>NUCLEOTIDE SEQUENCE</scope>
    <source>
        <strain evidence="8">RS0144</strain>
    </source>
</reference>
<sequence length="300" mass="34495">LRMSGEKTTLQCIMCDKIVEVMKLHSHVHIHFNYYPHKCNDCNVKYIERADLLAHCIKTDHSGSESVDSYKHHQVEEKINDSVFVAKNGMEELLKKKKIPPHPSLSATVPPIISSAAKKTGGVKEVKKEKVEKPSKEEVDESTNSRRSSRRVLNSKTDGIVEPPQKKSKSTKTDEKQPSGVVKKSNKDKKKEEIVDCICGSTEEDGKSMVECDECKVWRHISCLYPVTKQLPNPHLDFFCHKCRMTPSQAREYEDRVKKEREEGRERLHMGRKRMRDTYRLSSKNATVMTRSKSSAKRRK</sequence>
<evidence type="ECO:0008006" key="10">
    <source>
        <dbReference type="Google" id="ProtNLM"/>
    </source>
</evidence>
<evidence type="ECO:0000256" key="1">
    <source>
        <dbReference type="ARBA" id="ARBA00022723"/>
    </source>
</evidence>
<dbReference type="Pfam" id="PF00628">
    <property type="entry name" value="PHD"/>
    <property type="match status" value="1"/>
</dbReference>
<name>A0AAV5UAT2_9BILA</name>
<evidence type="ECO:0000256" key="4">
    <source>
        <dbReference type="PROSITE-ProRule" id="PRU00042"/>
    </source>
</evidence>
<dbReference type="PROSITE" id="PS50157">
    <property type="entry name" value="ZINC_FINGER_C2H2_2"/>
    <property type="match status" value="1"/>
</dbReference>
<dbReference type="InterPro" id="IPR019787">
    <property type="entry name" value="Znf_PHD-finger"/>
</dbReference>
<dbReference type="EMBL" id="BTSX01000006">
    <property type="protein sequence ID" value="GMT03991.1"/>
    <property type="molecule type" value="Genomic_DNA"/>
</dbReference>
<dbReference type="Gene3D" id="3.30.40.10">
    <property type="entry name" value="Zinc/RING finger domain, C3HC4 (zinc finger)"/>
    <property type="match status" value="1"/>
</dbReference>
<accession>A0AAV5UAT2</accession>
<evidence type="ECO:0000259" key="6">
    <source>
        <dbReference type="PROSITE" id="PS50016"/>
    </source>
</evidence>
<evidence type="ECO:0000256" key="3">
    <source>
        <dbReference type="ARBA" id="ARBA00022833"/>
    </source>
</evidence>
<dbReference type="InterPro" id="IPR013083">
    <property type="entry name" value="Znf_RING/FYVE/PHD"/>
</dbReference>
<proteinExistence type="predicted"/>
<dbReference type="Proteomes" id="UP001432027">
    <property type="component" value="Unassembled WGS sequence"/>
</dbReference>
<dbReference type="AlphaFoldDB" id="A0AAV5UAT2"/>
<feature type="region of interest" description="Disordered" evidence="5">
    <location>
        <begin position="254"/>
        <end position="300"/>
    </location>
</feature>
<gene>
    <name evidence="8" type="ORF">PENTCL1PPCAC_26165</name>
</gene>
<feature type="compositionally biased region" description="Polar residues" evidence="5">
    <location>
        <begin position="280"/>
        <end position="293"/>
    </location>
</feature>
<keyword evidence="9" id="KW-1185">Reference proteome</keyword>
<evidence type="ECO:0000259" key="7">
    <source>
        <dbReference type="PROSITE" id="PS50157"/>
    </source>
</evidence>
<dbReference type="InterPro" id="IPR001965">
    <property type="entry name" value="Znf_PHD"/>
</dbReference>
<dbReference type="PANTHER" id="PTHR46201">
    <property type="entry name" value="PHD FINGER PROTEIN MALE MEIOCYTE DEATH 1-RELATED"/>
    <property type="match status" value="1"/>
</dbReference>
<feature type="domain" description="PHD-type" evidence="6">
    <location>
        <begin position="194"/>
        <end position="246"/>
    </location>
</feature>
<dbReference type="InterPro" id="IPR013087">
    <property type="entry name" value="Znf_C2H2_type"/>
</dbReference>
<evidence type="ECO:0000313" key="8">
    <source>
        <dbReference type="EMBL" id="GMT03991.1"/>
    </source>
</evidence>
<keyword evidence="3" id="KW-0862">Zinc</keyword>
<organism evidence="8 9">
    <name type="scientific">Pristionchus entomophagus</name>
    <dbReference type="NCBI Taxonomy" id="358040"/>
    <lineage>
        <taxon>Eukaryota</taxon>
        <taxon>Metazoa</taxon>
        <taxon>Ecdysozoa</taxon>
        <taxon>Nematoda</taxon>
        <taxon>Chromadorea</taxon>
        <taxon>Rhabditida</taxon>
        <taxon>Rhabditina</taxon>
        <taxon>Diplogasteromorpha</taxon>
        <taxon>Diplogasteroidea</taxon>
        <taxon>Neodiplogasteridae</taxon>
        <taxon>Pristionchus</taxon>
    </lineage>
</organism>
<dbReference type="PROSITE" id="PS00028">
    <property type="entry name" value="ZINC_FINGER_C2H2_1"/>
    <property type="match status" value="1"/>
</dbReference>
<comment type="caution">
    <text evidence="8">The sequence shown here is derived from an EMBL/GenBank/DDBJ whole genome shotgun (WGS) entry which is preliminary data.</text>
</comment>
<feature type="region of interest" description="Disordered" evidence="5">
    <location>
        <begin position="95"/>
        <end position="187"/>
    </location>
</feature>
<dbReference type="SMART" id="SM00249">
    <property type="entry name" value="PHD"/>
    <property type="match status" value="1"/>
</dbReference>
<dbReference type="PANTHER" id="PTHR46201:SF9">
    <property type="entry name" value="PHD FINGER PROTEIN MALE MEIOCYTE DEATH 1"/>
    <property type="match status" value="1"/>
</dbReference>
<evidence type="ECO:0000256" key="5">
    <source>
        <dbReference type="SAM" id="MobiDB-lite"/>
    </source>
</evidence>
<feature type="domain" description="C2H2-type" evidence="7">
    <location>
        <begin position="37"/>
        <end position="66"/>
    </location>
</feature>